<protein>
    <submittedName>
        <fullName evidence="1">Uncharacterized protein</fullName>
    </submittedName>
</protein>
<dbReference type="EMBL" id="BMPO01000007">
    <property type="protein sequence ID" value="GGK03806.1"/>
    <property type="molecule type" value="Genomic_DNA"/>
</dbReference>
<sequence>MRLNQQAMGAAPGALLLTALPVTGFHEFETTITGQMLAQQRSPPIGLTLQNQTR</sequence>
<proteinExistence type="predicted"/>
<gene>
    <name evidence="1" type="ORF">GCM10009304_32170</name>
</gene>
<evidence type="ECO:0000313" key="2">
    <source>
        <dbReference type="Proteomes" id="UP000635983"/>
    </source>
</evidence>
<dbReference type="AlphaFoldDB" id="A0A917Q0P4"/>
<organism evidence="1 2">
    <name type="scientific">Pseudomonas matsuisoli</name>
    <dbReference type="NCBI Taxonomy" id="1515666"/>
    <lineage>
        <taxon>Bacteria</taxon>
        <taxon>Pseudomonadati</taxon>
        <taxon>Pseudomonadota</taxon>
        <taxon>Gammaproteobacteria</taxon>
        <taxon>Pseudomonadales</taxon>
        <taxon>Pseudomonadaceae</taxon>
        <taxon>Pseudomonas</taxon>
    </lineage>
</organism>
<keyword evidence="2" id="KW-1185">Reference proteome</keyword>
<evidence type="ECO:0000313" key="1">
    <source>
        <dbReference type="EMBL" id="GGK03806.1"/>
    </source>
</evidence>
<comment type="caution">
    <text evidence="1">The sequence shown here is derived from an EMBL/GenBank/DDBJ whole genome shotgun (WGS) entry which is preliminary data.</text>
</comment>
<name>A0A917Q0P4_9PSED</name>
<reference evidence="1" key="1">
    <citation type="journal article" date="2014" name="Int. J. Syst. Evol. Microbiol.">
        <title>Complete genome sequence of Corynebacterium casei LMG S-19264T (=DSM 44701T), isolated from a smear-ripened cheese.</title>
        <authorList>
            <consortium name="US DOE Joint Genome Institute (JGI-PGF)"/>
            <person name="Walter F."/>
            <person name="Albersmeier A."/>
            <person name="Kalinowski J."/>
            <person name="Ruckert C."/>
        </authorList>
    </citation>
    <scope>NUCLEOTIDE SEQUENCE</scope>
    <source>
        <strain evidence="1">JCM 30078</strain>
    </source>
</reference>
<accession>A0A917Q0P4</accession>
<reference evidence="1" key="2">
    <citation type="submission" date="2020-09" db="EMBL/GenBank/DDBJ databases">
        <authorList>
            <person name="Sun Q."/>
            <person name="Ohkuma M."/>
        </authorList>
    </citation>
    <scope>NUCLEOTIDE SEQUENCE</scope>
    <source>
        <strain evidence="1">JCM 30078</strain>
    </source>
</reference>
<dbReference type="Proteomes" id="UP000635983">
    <property type="component" value="Unassembled WGS sequence"/>
</dbReference>